<organism evidence="1 2">
    <name type="scientific">Phytopseudomonas punonensis</name>
    <dbReference type="NCBI Taxonomy" id="1220495"/>
    <lineage>
        <taxon>Bacteria</taxon>
        <taxon>Pseudomonadati</taxon>
        <taxon>Pseudomonadota</taxon>
        <taxon>Gammaproteobacteria</taxon>
        <taxon>Pseudomonadales</taxon>
        <taxon>Pseudomonadaceae</taxon>
        <taxon>Phytopseudomonas</taxon>
    </lineage>
</organism>
<name>A0A1M7DT10_9GAMM</name>
<dbReference type="OrthoDB" id="9794094at2"/>
<evidence type="ECO:0000313" key="1">
    <source>
        <dbReference type="EMBL" id="SHL82635.1"/>
    </source>
</evidence>
<dbReference type="STRING" id="1220495.SAMN05216288_2560"/>
<accession>A0A1M7DT10</accession>
<evidence type="ECO:0000313" key="2">
    <source>
        <dbReference type="Proteomes" id="UP000184305"/>
    </source>
</evidence>
<reference evidence="2" key="1">
    <citation type="submission" date="2016-11" db="EMBL/GenBank/DDBJ databases">
        <authorList>
            <person name="Varghese N."/>
            <person name="Submissions S."/>
        </authorList>
    </citation>
    <scope>NUCLEOTIDE SEQUENCE [LARGE SCALE GENOMIC DNA]</scope>
    <source>
        <strain evidence="2">CECT 8089</strain>
    </source>
</reference>
<gene>
    <name evidence="1" type="ORF">SAMN05216288_2560</name>
</gene>
<dbReference type="AlphaFoldDB" id="A0A1M7DT10"/>
<sequence length="87" mass="9035">MKVSDLMLPGVQTVTPSQAIHDAQALVADGGYPAQPGEYDELLELLTEHGTCTDGVPNAELVSGVIGGVFANEDGPYSARNKAGEHL</sequence>
<dbReference type="EMBL" id="FRBQ01000002">
    <property type="protein sequence ID" value="SHL82635.1"/>
    <property type="molecule type" value="Genomic_DNA"/>
</dbReference>
<dbReference type="RefSeq" id="WP_139272144.1">
    <property type="nucleotide sequence ID" value="NZ_FRBQ01000002.1"/>
</dbReference>
<dbReference type="Proteomes" id="UP000184305">
    <property type="component" value="Unassembled WGS sequence"/>
</dbReference>
<keyword evidence="2" id="KW-1185">Reference proteome</keyword>
<protein>
    <submittedName>
        <fullName evidence="1">Uncharacterized protein</fullName>
    </submittedName>
</protein>
<proteinExistence type="predicted"/>